<dbReference type="InterPro" id="IPR036397">
    <property type="entry name" value="RNaseH_sf"/>
</dbReference>
<dbReference type="Pfam" id="PF05585">
    <property type="entry name" value="DUF1758"/>
    <property type="match status" value="1"/>
</dbReference>
<organism evidence="4 5">
    <name type="scientific">Meloidogyne incognita</name>
    <name type="common">Southern root-knot nematode worm</name>
    <name type="synonym">Oxyuris incognita</name>
    <dbReference type="NCBI Taxonomy" id="6306"/>
    <lineage>
        <taxon>Eukaryota</taxon>
        <taxon>Metazoa</taxon>
        <taxon>Ecdysozoa</taxon>
        <taxon>Nematoda</taxon>
        <taxon>Chromadorea</taxon>
        <taxon>Rhabditida</taxon>
        <taxon>Tylenchina</taxon>
        <taxon>Tylenchomorpha</taxon>
        <taxon>Tylenchoidea</taxon>
        <taxon>Meloidogynidae</taxon>
        <taxon>Meloidogyninae</taxon>
        <taxon>Meloidogyne</taxon>
        <taxon>Meloidogyne incognita group</taxon>
    </lineage>
</organism>
<evidence type="ECO:0000259" key="3">
    <source>
        <dbReference type="PROSITE" id="PS50994"/>
    </source>
</evidence>
<dbReference type="GO" id="GO:0015074">
    <property type="term" value="P:DNA integration"/>
    <property type="evidence" value="ECO:0007669"/>
    <property type="project" value="InterPro"/>
</dbReference>
<feature type="domain" description="Integrase catalytic" evidence="3">
    <location>
        <begin position="985"/>
        <end position="1165"/>
    </location>
</feature>
<dbReference type="InterPro" id="IPR040676">
    <property type="entry name" value="DUF5641"/>
</dbReference>
<dbReference type="InterPro" id="IPR008737">
    <property type="entry name" value="DUF1758"/>
</dbReference>
<dbReference type="Pfam" id="PF05380">
    <property type="entry name" value="Peptidase_A17"/>
    <property type="match status" value="1"/>
</dbReference>
<keyword evidence="2" id="KW-0812">Transmembrane</keyword>
<dbReference type="SUPFAM" id="SSF53098">
    <property type="entry name" value="Ribonuclease H-like"/>
    <property type="match status" value="1"/>
</dbReference>
<dbReference type="Gene3D" id="3.30.70.270">
    <property type="match status" value="1"/>
</dbReference>
<dbReference type="Proteomes" id="UP000887563">
    <property type="component" value="Unplaced"/>
</dbReference>
<sequence>MTLEVTVYNPMKPHLSKRALIFIDPGAQRSFISAELADTLKLPIVAKETCRLTSFGEKCAKEYDSDLVRINLLCQAGEKMSIVLNKLNFLVNPLPHYDLKKLTQEELNQLKLITNVDYRQPDILLGMDIFHELNVQQKETLPSGFTISESRLGQILSGSGQLDEAFTSHTLYATSIFVNTIIEDTEDKNNDSLIINDFENNKQLATFFGLHSIGMDDSTLPVDEDEIMKNFKKNLTFVEGRYQVALPFNHRILSLPTNYRHAKMRLASTLRKLRQTNMIKEYQKILDEQLMKGVIERVDNPNETTGPMHYLPHRAVIKIDKNTTKLRIVMDASARPPSQKDAPSLNDCLHTGPLLLKQLAGILLRFRFMKRVILADIEKAFLQLGVRETDRDCTRFLWVENPEQINLENFQYAQCLVFRFCRVSFGLTVSPFLLNATIREHLSLFDTKVERTIEENLYVDNIMIEVEPEEDVNALCFQAIDIFKSGGMKLREFFGLTRKESRGMSEDLLIRNQIETKILGIRWNLKEEYLIFKMPTFEGQITKRNILAAISKIYDPIGLISPVLIQAKLLLQKIFEANYKWDAPIEQSFCLEWNKIMLTWKESPEIKIPRFLGNKQINSQEFHCFTDASKYGFGAAIYVKTSEEGSHPGLIFSKSLIKPASLPSNATTIPKLELQALTLGAKMIKFLQNELNFNMAQATIWSDSQCNIERLRRPGKYDRFVTNRLIKIRNLCSVKHTTTTDNPADICSRGATPLELMENQIWLHGPKWLKLPRREWPKSLVEYFPGQEVQEKTAEFFLEGAVTEDVPKRECIIDITRFSKYKKLLGALSIAFKFIKLLQHKTELSIITSGDIKIAETYLIKSIQEQYAPSEEAKINLQMFSDQGIWKCHGRIDESDLKNQTKSPIFLPDSWLTKLIILDIHYNNKHCGTETTLCILRQKFWIIRGRKTIHSIIYSNKYGCLLCRKFKIKPFPLQKFDQLPKYRVTMARPFCYCGIDYFGPINVKGQNVVKKVYGALFTCLTIRAIHIELVEDVSTKSFIQAYRRFVARRGTPSIIASDNATNFTMGSKIIKELNKELIFSQEVQEMIKYQGTEWKFITPRNPREGGAWERMIGITKTAMKRSIGKSLLTDTELSTLFCELEAIVNSRPLTYQSDREPGRVIRPVDFLIPYDNAEIIFPQQSSEKDEDYVPPNLENKEINKELKFIQLHLNKFWNIWHNSYLTSLRERVNKSSNETLVPQIGEIVIVEQSEAPRSVWKLGKIIELIKGRDNIIRTAKIQINKKIFLRSINLIFPLELKATMDNSKQLMAATVVSSKPSNIKTTPVKSNKWRRIQEEKSPSADSSDTEVEVLEVQKRPLTQNRPIFMDKAHTANKVSVINATNPPISLNTTSGFDEEAITDEEELDYDEWPTEINPYNSLPRGYKIPRIELKKPKRLQTAGLNMLIKSLGGTKYCHKELIRLRHKQQNNLEIKRKLEEIKRKDNLYKIQLKKQGANVEPSKRLPNWHKERAENVMLTTELDLTTPNRENERKMKAAKHAASLARRKLGIKGSPEKFNEEAPRELQINQCTDIEVFEYSIFTNCTGVLHERCRISNNVSSMAQSRPNIQNLSFPVVQCLMEMLIFDWISRQHTNIKYRQMASALIFTHHKEGIFSFLRSFWYLIKKKAVKAFNDKAIMNVLEERLANCHLLYSIWAKDSYGPIRLKGPPLTENQELNQWLNFITDMVNKGLTKRRYNFFQGRRLSFDQPLFKSNIVLIDAETILVSEWAIQDVLFWTNDSKNTRLVTIDGSKNLQNIFFIGRNVRNLVIIVKADEELAKCIDSSLNFFKESNIKLKTTIILIEPVRYTERLLMTRQMFNIARTYQTNFFICPGKPGDLKRTKEKMINQSIEEEEEIPENKISTASFLTSQLPLFKNKNKTIDDSIAINEEQLSEKSSSPPIHKGGRTSMLNYKYGFMIILLLFLFISMSVALPIINPLLIPILKRGEVNQTPTFPFTTKPKLMLLKKKPPRIIVTVSPALLSKMKKIKYNKTEITPTSANTTEQIKTTILPSTEQIIESKPQKLISNTTSQPEKIKLKTLNTGTTPRYWPEVDQFDVPIPIWKRGLNDNKRMPCFWCAHTSSSIWNFPDKDDSPYCTASRTRRKWKPFKVSLYSHISQSRELSAHRCSIKKVEESYYTNLLGDRFLNMEKLMVVVSKEECIRMKEDKICTLTKKILDKIDRNSWATNEPIIADFPGRFASLFGGEKKAIATNCLFQNTSLFYKQQTLELISHLYNLQHCKFEDEYCLLKDNTSIIWNSNCTQHNCNKCFHQFAQKLDGSFKIDETRLYWISQSKEQALTFSLDSTLKEKSCKGDKIILSEQGFGIKRDEFQTMLNQKSKRNVEEDQLASELTAAEMDMNQVIEQLLKIKCQQIVRNSNPTIQARKIFGKGNLVATWIGENTMQIYNCAEIEMNSITPRATSTCYKYLPVNIELYKRKMEAFLDLELRVLSVTSPPADCGRFQYPVLEIEKGKW</sequence>
<dbReference type="PANTHER" id="PTHR47331:SF1">
    <property type="entry name" value="GAG-LIKE PROTEIN"/>
    <property type="match status" value="1"/>
</dbReference>
<dbReference type="InterPro" id="IPR008042">
    <property type="entry name" value="Retrotrans_Pao"/>
</dbReference>
<name>A0A914KZB6_MELIC</name>
<evidence type="ECO:0000256" key="1">
    <source>
        <dbReference type="SAM" id="MobiDB-lite"/>
    </source>
</evidence>
<feature type="region of interest" description="Disordered" evidence="1">
    <location>
        <begin position="1317"/>
        <end position="1345"/>
    </location>
</feature>
<dbReference type="InterPro" id="IPR043502">
    <property type="entry name" value="DNA/RNA_pol_sf"/>
</dbReference>
<dbReference type="SUPFAM" id="SSF56672">
    <property type="entry name" value="DNA/RNA polymerases"/>
    <property type="match status" value="1"/>
</dbReference>
<accession>A0A914KZB6</accession>
<dbReference type="Gene3D" id="3.30.420.10">
    <property type="entry name" value="Ribonuclease H-like superfamily/Ribonuclease H"/>
    <property type="match status" value="1"/>
</dbReference>
<dbReference type="InterPro" id="IPR001584">
    <property type="entry name" value="Integrase_cat-core"/>
</dbReference>
<reference evidence="5" key="1">
    <citation type="submission" date="2022-11" db="UniProtKB">
        <authorList>
            <consortium name="WormBaseParasite"/>
        </authorList>
    </citation>
    <scope>IDENTIFICATION</scope>
</reference>
<dbReference type="PROSITE" id="PS50994">
    <property type="entry name" value="INTEGRASE"/>
    <property type="match status" value="1"/>
</dbReference>
<evidence type="ECO:0000313" key="5">
    <source>
        <dbReference type="WBParaSite" id="Minc3s00190g07144"/>
    </source>
</evidence>
<dbReference type="GO" id="GO:0042575">
    <property type="term" value="C:DNA polymerase complex"/>
    <property type="evidence" value="ECO:0007669"/>
    <property type="project" value="UniProtKB-ARBA"/>
</dbReference>
<proteinExistence type="predicted"/>
<evidence type="ECO:0000313" key="4">
    <source>
        <dbReference type="Proteomes" id="UP000887563"/>
    </source>
</evidence>
<keyword evidence="2" id="KW-1133">Transmembrane helix</keyword>
<keyword evidence="2" id="KW-0472">Membrane</keyword>
<dbReference type="Pfam" id="PF18701">
    <property type="entry name" value="DUF5641"/>
    <property type="match status" value="1"/>
</dbReference>
<dbReference type="Gene3D" id="3.10.10.10">
    <property type="entry name" value="HIV Type 1 Reverse Transcriptase, subunit A, domain 1"/>
    <property type="match status" value="1"/>
</dbReference>
<dbReference type="WBParaSite" id="Minc3s00190g07144">
    <property type="protein sequence ID" value="Minc3s00190g07144"/>
    <property type="gene ID" value="Minc3s00190g07144"/>
</dbReference>
<dbReference type="InterPro" id="IPR043128">
    <property type="entry name" value="Rev_trsase/Diguanyl_cyclase"/>
</dbReference>
<evidence type="ECO:0000256" key="2">
    <source>
        <dbReference type="SAM" id="Phobius"/>
    </source>
</evidence>
<protein>
    <submittedName>
        <fullName evidence="5">Integrase catalytic domain-containing protein</fullName>
    </submittedName>
</protein>
<dbReference type="InterPro" id="IPR012337">
    <property type="entry name" value="RNaseH-like_sf"/>
</dbReference>
<dbReference type="PANTHER" id="PTHR47331">
    <property type="entry name" value="PHD-TYPE DOMAIN-CONTAINING PROTEIN"/>
    <property type="match status" value="1"/>
</dbReference>
<dbReference type="GO" id="GO:0003676">
    <property type="term" value="F:nucleic acid binding"/>
    <property type="evidence" value="ECO:0007669"/>
    <property type="project" value="InterPro"/>
</dbReference>
<keyword evidence="4" id="KW-1185">Reference proteome</keyword>
<feature type="transmembrane region" description="Helical" evidence="2">
    <location>
        <begin position="1951"/>
        <end position="1972"/>
    </location>
</feature>